<dbReference type="HAMAP" id="MF_00239">
    <property type="entry name" value="Cytidyl_kinase_type2"/>
    <property type="match status" value="1"/>
</dbReference>
<accession>A0A832TA11</accession>
<evidence type="ECO:0000256" key="8">
    <source>
        <dbReference type="ARBA" id="ARBA00047615"/>
    </source>
</evidence>
<dbReference type="GO" id="GO:0006220">
    <property type="term" value="P:pyrimidine nucleotide metabolic process"/>
    <property type="evidence" value="ECO:0007669"/>
    <property type="project" value="UniProtKB-UniRule"/>
</dbReference>
<feature type="binding site" evidence="10">
    <location>
        <begin position="12"/>
        <end position="20"/>
    </location>
    <ligand>
        <name>ATP</name>
        <dbReference type="ChEBI" id="CHEBI:30616"/>
    </ligand>
</feature>
<protein>
    <recommendedName>
        <fullName evidence="10">Cytidylate kinase</fullName>
        <shortName evidence="10">CK</shortName>
        <ecNumber evidence="10">2.7.4.25</ecNumber>
    </recommendedName>
    <alternativeName>
        <fullName evidence="10">Cytidine monophosphate kinase</fullName>
        <shortName evidence="10">CMP kinase</shortName>
    </alternativeName>
</protein>
<dbReference type="Proteomes" id="UP000619545">
    <property type="component" value="Unassembled WGS sequence"/>
</dbReference>
<dbReference type="NCBIfam" id="TIGR02173">
    <property type="entry name" value="cyt_kin_arch"/>
    <property type="match status" value="1"/>
</dbReference>
<reference evidence="11" key="1">
    <citation type="journal article" date="2020" name="bioRxiv">
        <title>A rank-normalized archaeal taxonomy based on genome phylogeny resolves widespread incomplete and uneven classifications.</title>
        <authorList>
            <person name="Rinke C."/>
            <person name="Chuvochina M."/>
            <person name="Mussig A.J."/>
            <person name="Chaumeil P.-A."/>
            <person name="Waite D.W."/>
            <person name="Whitman W.B."/>
            <person name="Parks D.H."/>
            <person name="Hugenholtz P."/>
        </authorList>
    </citation>
    <scope>NUCLEOTIDE SEQUENCE</scope>
    <source>
        <strain evidence="11">UBA8853</strain>
    </source>
</reference>
<evidence type="ECO:0000256" key="3">
    <source>
        <dbReference type="ARBA" id="ARBA00022490"/>
    </source>
</evidence>
<comment type="catalytic activity">
    <reaction evidence="9 10">
        <text>CMP + ATP = CDP + ADP</text>
        <dbReference type="Rhea" id="RHEA:11600"/>
        <dbReference type="ChEBI" id="CHEBI:30616"/>
        <dbReference type="ChEBI" id="CHEBI:58069"/>
        <dbReference type="ChEBI" id="CHEBI:60377"/>
        <dbReference type="ChEBI" id="CHEBI:456216"/>
        <dbReference type="EC" id="2.7.4.25"/>
    </reaction>
</comment>
<comment type="catalytic activity">
    <reaction evidence="8 10">
        <text>dCMP + ATP = dCDP + ADP</text>
        <dbReference type="Rhea" id="RHEA:25094"/>
        <dbReference type="ChEBI" id="CHEBI:30616"/>
        <dbReference type="ChEBI" id="CHEBI:57566"/>
        <dbReference type="ChEBI" id="CHEBI:58593"/>
        <dbReference type="ChEBI" id="CHEBI:456216"/>
        <dbReference type="EC" id="2.7.4.25"/>
    </reaction>
</comment>
<sequence length="193" mass="21886">MFSISVVITIGGLPGSGTTTMARRLAEHYGLKHVYAGKIFREMAEERGMDLEEFSKVAEDNPDIDLEIDRRQREAAEEGDVILEGRLAAFVAAGELDHVKGPDLATLKIWLKAPLEVRAERVAKREGIDVEEARRRIQEREKSELKRYKEIYGVDPTDLSLYDLVLDTSRWSEDETFSILKAAIDPLLEREDP</sequence>
<dbReference type="RefSeq" id="WP_011018394.1">
    <property type="nucleotide sequence ID" value="NZ_DUJS01000004.1"/>
</dbReference>
<dbReference type="SMR" id="A0A832TA11"/>
<dbReference type="EC" id="2.7.4.25" evidence="10"/>
<keyword evidence="5 10" id="KW-0547">Nucleotide-binding</keyword>
<evidence type="ECO:0000256" key="6">
    <source>
        <dbReference type="ARBA" id="ARBA00022777"/>
    </source>
</evidence>
<keyword evidence="6 10" id="KW-0418">Kinase</keyword>
<keyword evidence="7 10" id="KW-0067">ATP-binding</keyword>
<dbReference type="OMA" id="ADFRFWL"/>
<keyword evidence="4 10" id="KW-0808">Transferase</keyword>
<dbReference type="InterPro" id="IPR011994">
    <property type="entry name" value="Cytidylate_kinase_dom"/>
</dbReference>
<dbReference type="Gene3D" id="3.40.50.300">
    <property type="entry name" value="P-loop containing nucleotide triphosphate hydrolases"/>
    <property type="match status" value="1"/>
</dbReference>
<dbReference type="AlphaFoldDB" id="A0A832TA11"/>
<evidence type="ECO:0000256" key="4">
    <source>
        <dbReference type="ARBA" id="ARBA00022679"/>
    </source>
</evidence>
<dbReference type="InterPro" id="IPR027417">
    <property type="entry name" value="P-loop_NTPase"/>
</dbReference>
<name>A0A832TA11_9EURY</name>
<dbReference type="GO" id="GO:0005524">
    <property type="term" value="F:ATP binding"/>
    <property type="evidence" value="ECO:0007669"/>
    <property type="project" value="UniProtKB-UniRule"/>
</dbReference>
<organism evidence="11 12">
    <name type="scientific">Methanopyrus kandleri</name>
    <dbReference type="NCBI Taxonomy" id="2320"/>
    <lineage>
        <taxon>Archaea</taxon>
        <taxon>Methanobacteriati</taxon>
        <taxon>Methanobacteriota</taxon>
        <taxon>Methanomada group</taxon>
        <taxon>Methanopyri</taxon>
        <taxon>Methanopyrales</taxon>
        <taxon>Methanopyraceae</taxon>
        <taxon>Methanopyrus</taxon>
    </lineage>
</organism>
<proteinExistence type="inferred from homology"/>
<dbReference type="EMBL" id="DUJS01000004">
    <property type="protein sequence ID" value="HII70840.1"/>
    <property type="molecule type" value="Genomic_DNA"/>
</dbReference>
<dbReference type="CDD" id="cd02020">
    <property type="entry name" value="CMPK"/>
    <property type="match status" value="1"/>
</dbReference>
<evidence type="ECO:0000256" key="7">
    <source>
        <dbReference type="ARBA" id="ARBA00022840"/>
    </source>
</evidence>
<evidence type="ECO:0000313" key="11">
    <source>
        <dbReference type="EMBL" id="HII70840.1"/>
    </source>
</evidence>
<evidence type="ECO:0000256" key="9">
    <source>
        <dbReference type="ARBA" id="ARBA00048478"/>
    </source>
</evidence>
<dbReference type="GO" id="GO:0036431">
    <property type="term" value="F:dCMP kinase activity"/>
    <property type="evidence" value="ECO:0007669"/>
    <property type="project" value="InterPro"/>
</dbReference>
<evidence type="ECO:0000313" key="12">
    <source>
        <dbReference type="Proteomes" id="UP000619545"/>
    </source>
</evidence>
<comment type="caution">
    <text evidence="11">The sequence shown here is derived from an EMBL/GenBank/DDBJ whole genome shotgun (WGS) entry which is preliminary data.</text>
</comment>
<evidence type="ECO:0000256" key="5">
    <source>
        <dbReference type="ARBA" id="ARBA00022741"/>
    </source>
</evidence>
<comment type="subcellular location">
    <subcellularLocation>
        <location evidence="1 10">Cytoplasm</location>
    </subcellularLocation>
</comment>
<dbReference type="Pfam" id="PF13189">
    <property type="entry name" value="Cytidylate_kin2"/>
    <property type="match status" value="1"/>
</dbReference>
<dbReference type="GO" id="GO:0005737">
    <property type="term" value="C:cytoplasm"/>
    <property type="evidence" value="ECO:0007669"/>
    <property type="project" value="UniProtKB-SubCell"/>
</dbReference>
<evidence type="ECO:0000256" key="1">
    <source>
        <dbReference type="ARBA" id="ARBA00004496"/>
    </source>
</evidence>
<dbReference type="InterPro" id="IPR011892">
    <property type="entry name" value="Cyt_kin_arch"/>
</dbReference>
<gene>
    <name evidence="10" type="primary">cmk</name>
    <name evidence="11" type="ORF">HA336_06385</name>
</gene>
<evidence type="ECO:0000256" key="2">
    <source>
        <dbReference type="ARBA" id="ARBA00011005"/>
    </source>
</evidence>
<comment type="similarity">
    <text evidence="2 10">Belongs to the cytidylate kinase family. Type 2 subfamily.</text>
</comment>
<evidence type="ECO:0000256" key="10">
    <source>
        <dbReference type="HAMAP-Rule" id="MF_00239"/>
    </source>
</evidence>
<dbReference type="SUPFAM" id="SSF52540">
    <property type="entry name" value="P-loop containing nucleoside triphosphate hydrolases"/>
    <property type="match status" value="1"/>
</dbReference>
<dbReference type="GeneID" id="1477324"/>
<keyword evidence="3 10" id="KW-0963">Cytoplasm</keyword>